<keyword evidence="3" id="KW-1185">Reference proteome</keyword>
<dbReference type="AlphaFoldDB" id="A0A4Q9H1W0"/>
<accession>A0A4Q9H1W0</accession>
<name>A0A4Q9H1W0_9BURK</name>
<organism evidence="2 3">
    <name type="scientific">Aquabacterium lacunae</name>
    <dbReference type="NCBI Taxonomy" id="2528630"/>
    <lineage>
        <taxon>Bacteria</taxon>
        <taxon>Pseudomonadati</taxon>
        <taxon>Pseudomonadota</taxon>
        <taxon>Betaproteobacteria</taxon>
        <taxon>Burkholderiales</taxon>
        <taxon>Aquabacterium</taxon>
    </lineage>
</organism>
<dbReference type="EMBL" id="SIXI01000005">
    <property type="protein sequence ID" value="TBO29396.1"/>
    <property type="molecule type" value="Genomic_DNA"/>
</dbReference>
<evidence type="ECO:0000256" key="1">
    <source>
        <dbReference type="SAM" id="MobiDB-lite"/>
    </source>
</evidence>
<evidence type="ECO:0000313" key="2">
    <source>
        <dbReference type="EMBL" id="TBO29396.1"/>
    </source>
</evidence>
<sequence length="107" mass="12225">MNWPERIAAGVTALVCLAFLVRLLLPAPAQQRLDSFAGRHWYRLKVAAIGLWRGLRGRPQARQQQKVDQVQAERLAREAIEKARRGVERDGNVIRPKAFKGRDHDPH</sequence>
<proteinExistence type="predicted"/>
<dbReference type="RefSeq" id="WP_130968691.1">
    <property type="nucleotide sequence ID" value="NZ_SIXI01000005.1"/>
</dbReference>
<comment type="caution">
    <text evidence="2">The sequence shown here is derived from an EMBL/GenBank/DDBJ whole genome shotgun (WGS) entry which is preliminary data.</text>
</comment>
<evidence type="ECO:0000313" key="3">
    <source>
        <dbReference type="Proteomes" id="UP000292120"/>
    </source>
</evidence>
<protein>
    <submittedName>
        <fullName evidence="2">Uncharacterized protein</fullName>
    </submittedName>
</protein>
<gene>
    <name evidence="2" type="ORF">EYS42_13420</name>
</gene>
<dbReference type="Proteomes" id="UP000292120">
    <property type="component" value="Unassembled WGS sequence"/>
</dbReference>
<feature type="region of interest" description="Disordered" evidence="1">
    <location>
        <begin position="87"/>
        <end position="107"/>
    </location>
</feature>
<reference evidence="2 3" key="1">
    <citation type="submission" date="2019-02" db="EMBL/GenBank/DDBJ databases">
        <title>Aquabacterium sp. strain KMB7.</title>
        <authorList>
            <person name="Chen W.-M."/>
        </authorList>
    </citation>
    <scope>NUCLEOTIDE SEQUENCE [LARGE SCALE GENOMIC DNA]</scope>
    <source>
        <strain evidence="2 3">KMB7</strain>
    </source>
</reference>